<dbReference type="OrthoDB" id="9988752at2759"/>
<dbReference type="GO" id="GO:0007411">
    <property type="term" value="P:axon guidance"/>
    <property type="evidence" value="ECO:0007669"/>
    <property type="project" value="TreeGrafter"/>
</dbReference>
<dbReference type="InterPro" id="IPR001627">
    <property type="entry name" value="Semap_dom"/>
</dbReference>
<accession>A0A7R8ZK00</accession>
<dbReference type="Gene3D" id="2.130.10.10">
    <property type="entry name" value="YVTN repeat-like/Quinoprotein amine dehydrogenase"/>
    <property type="match status" value="1"/>
</dbReference>
<dbReference type="AlphaFoldDB" id="A0A7R8ZK00"/>
<dbReference type="GO" id="GO:0045499">
    <property type="term" value="F:chemorepellent activity"/>
    <property type="evidence" value="ECO:0007669"/>
    <property type="project" value="TreeGrafter"/>
</dbReference>
<evidence type="ECO:0000313" key="2">
    <source>
        <dbReference type="EMBL" id="CAD7222962.1"/>
    </source>
</evidence>
<dbReference type="SUPFAM" id="SSF101912">
    <property type="entry name" value="Sema domain"/>
    <property type="match status" value="1"/>
</dbReference>
<dbReference type="GO" id="GO:0005886">
    <property type="term" value="C:plasma membrane"/>
    <property type="evidence" value="ECO:0007669"/>
    <property type="project" value="TreeGrafter"/>
</dbReference>
<gene>
    <name evidence="2" type="ORF">CTOB1V02_LOCUS958</name>
</gene>
<dbReference type="PANTHER" id="PTHR11036">
    <property type="entry name" value="SEMAPHORIN"/>
    <property type="match status" value="1"/>
</dbReference>
<dbReference type="InterPro" id="IPR015943">
    <property type="entry name" value="WD40/YVTN_repeat-like_dom_sf"/>
</dbReference>
<protein>
    <submittedName>
        <fullName evidence="2">Uncharacterized protein</fullName>
    </submittedName>
</protein>
<dbReference type="GO" id="GO:0030215">
    <property type="term" value="F:semaphorin receptor binding"/>
    <property type="evidence" value="ECO:0007669"/>
    <property type="project" value="InterPro"/>
</dbReference>
<organism evidence="2">
    <name type="scientific">Cyprideis torosa</name>
    <dbReference type="NCBI Taxonomy" id="163714"/>
    <lineage>
        <taxon>Eukaryota</taxon>
        <taxon>Metazoa</taxon>
        <taxon>Ecdysozoa</taxon>
        <taxon>Arthropoda</taxon>
        <taxon>Crustacea</taxon>
        <taxon>Oligostraca</taxon>
        <taxon>Ostracoda</taxon>
        <taxon>Podocopa</taxon>
        <taxon>Podocopida</taxon>
        <taxon>Cytherocopina</taxon>
        <taxon>Cytheroidea</taxon>
        <taxon>Cytherideidae</taxon>
        <taxon>Cyprideis</taxon>
    </lineage>
</organism>
<proteinExistence type="predicted"/>
<dbReference type="EMBL" id="OB660129">
    <property type="protein sequence ID" value="CAD7222962.1"/>
    <property type="molecule type" value="Genomic_DNA"/>
</dbReference>
<name>A0A7R8ZK00_9CRUS</name>
<dbReference type="InterPro" id="IPR027231">
    <property type="entry name" value="Semaphorin"/>
</dbReference>
<comment type="caution">
    <text evidence="1">Lacks conserved residue(s) required for the propagation of feature annotation.</text>
</comment>
<dbReference type="PANTHER" id="PTHR11036:SF127">
    <property type="entry name" value="SEMAPHORIN-1A"/>
    <property type="match status" value="1"/>
</dbReference>
<dbReference type="PROSITE" id="PS51004">
    <property type="entry name" value="SEMA"/>
    <property type="match status" value="1"/>
</dbReference>
<dbReference type="GO" id="GO:0071526">
    <property type="term" value="P:semaphorin-plexin signaling pathway"/>
    <property type="evidence" value="ECO:0007669"/>
    <property type="project" value="TreeGrafter"/>
</dbReference>
<evidence type="ECO:0000256" key="1">
    <source>
        <dbReference type="PROSITE-ProRule" id="PRU00352"/>
    </source>
</evidence>
<sequence>MEKSIACDCSRCGCVHVSFVCASCCLSPSDGESSPLVGRQTSWRRRRRSAWSSWATPIPLSFFLLLVASCGSFSAAWEDQLMPIVQFSLAEEVQGFLGNESSVDHFKLLSRDGERNLLIGARNMIYNISLPDLNEVGRIHWYSTSEDIQTCRFKGRTPEECMNYIRVLIQKPGVEEGQRRKLLVCGTNSYKPLCREYTQNSEGNFDEAPPFDGRGLCPFNPKHNSTATFVDGQFYVATEVDFSSTESMIYRDPLRTEQYDLLHLNMPD</sequence>
<dbReference type="InterPro" id="IPR036352">
    <property type="entry name" value="Semap_dom_sf"/>
</dbReference>
<reference evidence="2" key="1">
    <citation type="submission" date="2020-11" db="EMBL/GenBank/DDBJ databases">
        <authorList>
            <person name="Tran Van P."/>
        </authorList>
    </citation>
    <scope>NUCLEOTIDE SEQUENCE</scope>
</reference>
<dbReference type="GO" id="GO:0030335">
    <property type="term" value="P:positive regulation of cell migration"/>
    <property type="evidence" value="ECO:0007669"/>
    <property type="project" value="TreeGrafter"/>
</dbReference>